<dbReference type="InterPro" id="IPR036640">
    <property type="entry name" value="ABC1_TM_sf"/>
</dbReference>
<keyword evidence="6 8" id="KW-1133">Transmembrane helix</keyword>
<dbReference type="InterPro" id="IPR039421">
    <property type="entry name" value="Type_1_exporter"/>
</dbReference>
<dbReference type="InterPro" id="IPR011527">
    <property type="entry name" value="ABC1_TM_dom"/>
</dbReference>
<evidence type="ECO:0000256" key="5">
    <source>
        <dbReference type="ARBA" id="ARBA00022840"/>
    </source>
</evidence>
<evidence type="ECO:0000256" key="7">
    <source>
        <dbReference type="ARBA" id="ARBA00023136"/>
    </source>
</evidence>
<evidence type="ECO:0008006" key="13">
    <source>
        <dbReference type="Google" id="ProtNLM"/>
    </source>
</evidence>
<dbReference type="GO" id="GO:0015421">
    <property type="term" value="F:ABC-type oligopeptide transporter activity"/>
    <property type="evidence" value="ECO:0007669"/>
    <property type="project" value="TreeGrafter"/>
</dbReference>
<feature type="transmembrane region" description="Helical" evidence="8">
    <location>
        <begin position="165"/>
        <end position="183"/>
    </location>
</feature>
<dbReference type="SUPFAM" id="SSF90123">
    <property type="entry name" value="ABC transporter transmembrane region"/>
    <property type="match status" value="1"/>
</dbReference>
<organism evidence="11 12">
    <name type="scientific">candidate division TA06 bacterium DG_78</name>
    <dbReference type="NCBI Taxonomy" id="1703772"/>
    <lineage>
        <taxon>Bacteria</taxon>
        <taxon>Bacteria division TA06</taxon>
    </lineage>
</organism>
<dbReference type="PROSITE" id="PS50893">
    <property type="entry name" value="ABC_TRANSPORTER_2"/>
    <property type="match status" value="1"/>
</dbReference>
<evidence type="ECO:0000256" key="8">
    <source>
        <dbReference type="SAM" id="Phobius"/>
    </source>
</evidence>
<evidence type="ECO:0000313" key="11">
    <source>
        <dbReference type="EMBL" id="KPJ74100.1"/>
    </source>
</evidence>
<dbReference type="GO" id="GO:0016887">
    <property type="term" value="F:ATP hydrolysis activity"/>
    <property type="evidence" value="ECO:0007669"/>
    <property type="project" value="InterPro"/>
</dbReference>
<sequence length="579" mass="65824">MAQKIIDIDTIRRFLKFLKPYWRKGVLAFFFMLFSVGLQLPMPFLTRYLIDKVIVLKSFQLLNIIGLVLISVLIIRTVSVFIQNYLLTTFRGRVLFDIRLRLFEHVQKVSLTFFHKRETGYLMARVSNDVNQVQGLLADTLISAGQNILTFIAGVICTLYIHPKLALICFCILPLYLLSLLVFNKRLRKMSYAVQEQYAMVQKDLQELLSAVSVIKAFTGEKWATIRMLKRIKNAIRTQIRRDIFSTIAVISSVIISAIGPIVLIWYGCAEIMRGNLTVGGLIAFNSFIGYLFGPTQVLFNLNVSVQHSLAAVERIFEMLDIKPERDGSKKMKVAEGKVVFENVSFAYPEKELVLKNISFEAEPNEVCAIVGRSGVGKTTLVLLIPRFYEPTRGRILIDDKDIHDAQLKSLRNTIGICSQETFLFSDTVKENIKFGNHDATDTEIEEAAKLAHADVFIKNLPERYETKVGERGVNLSGGERQRIAIARALVKNPKILIFDEATSQLDSKSERLIQRALAHLLKNRTTFIIAHRLSTIQNADKILVLDQGTIVGQGRHDELYSTCHIYRNLYDEQLLKKT</sequence>
<dbReference type="InterPro" id="IPR017871">
    <property type="entry name" value="ABC_transporter-like_CS"/>
</dbReference>
<dbReference type="InterPro" id="IPR003439">
    <property type="entry name" value="ABC_transporter-like_ATP-bd"/>
</dbReference>
<dbReference type="EMBL" id="LJNI01000015">
    <property type="protein sequence ID" value="KPJ74100.1"/>
    <property type="molecule type" value="Genomic_DNA"/>
</dbReference>
<keyword evidence="5" id="KW-0067">ATP-binding</keyword>
<keyword evidence="7 8" id="KW-0472">Membrane</keyword>
<dbReference type="Proteomes" id="UP000051012">
    <property type="component" value="Unassembled WGS sequence"/>
</dbReference>
<keyword evidence="2" id="KW-0813">Transport</keyword>
<evidence type="ECO:0000313" key="12">
    <source>
        <dbReference type="Proteomes" id="UP000051012"/>
    </source>
</evidence>
<feature type="transmembrane region" description="Helical" evidence="8">
    <location>
        <begin position="61"/>
        <end position="82"/>
    </location>
</feature>
<comment type="caution">
    <text evidence="11">The sequence shown here is derived from an EMBL/GenBank/DDBJ whole genome shotgun (WGS) entry which is preliminary data.</text>
</comment>
<dbReference type="FunFam" id="3.40.50.300:FF:000287">
    <property type="entry name" value="Multidrug ABC transporter ATP-binding protein"/>
    <property type="match status" value="1"/>
</dbReference>
<dbReference type="SMART" id="SM00382">
    <property type="entry name" value="AAA"/>
    <property type="match status" value="1"/>
</dbReference>
<gene>
    <name evidence="11" type="ORF">AMJ52_01895</name>
</gene>
<dbReference type="GO" id="GO:0005886">
    <property type="term" value="C:plasma membrane"/>
    <property type="evidence" value="ECO:0007669"/>
    <property type="project" value="UniProtKB-SubCell"/>
</dbReference>
<dbReference type="AlphaFoldDB" id="A0A0S7YHE2"/>
<accession>A0A0S7YHE2</accession>
<feature type="transmembrane region" description="Helical" evidence="8">
    <location>
        <begin position="136"/>
        <end position="159"/>
    </location>
</feature>
<dbReference type="CDD" id="cd07346">
    <property type="entry name" value="ABC_6TM_exporters"/>
    <property type="match status" value="1"/>
</dbReference>
<evidence type="ECO:0000256" key="3">
    <source>
        <dbReference type="ARBA" id="ARBA00022692"/>
    </source>
</evidence>
<proteinExistence type="predicted"/>
<evidence type="ECO:0000256" key="1">
    <source>
        <dbReference type="ARBA" id="ARBA00004651"/>
    </source>
</evidence>
<evidence type="ECO:0000259" key="9">
    <source>
        <dbReference type="PROSITE" id="PS50893"/>
    </source>
</evidence>
<dbReference type="PANTHER" id="PTHR43394">
    <property type="entry name" value="ATP-DEPENDENT PERMEASE MDL1, MITOCHONDRIAL"/>
    <property type="match status" value="1"/>
</dbReference>
<evidence type="ECO:0000259" key="10">
    <source>
        <dbReference type="PROSITE" id="PS50929"/>
    </source>
</evidence>
<dbReference type="Gene3D" id="1.20.1560.10">
    <property type="entry name" value="ABC transporter type 1, transmembrane domain"/>
    <property type="match status" value="1"/>
</dbReference>
<dbReference type="SUPFAM" id="SSF52540">
    <property type="entry name" value="P-loop containing nucleoside triphosphate hydrolases"/>
    <property type="match status" value="1"/>
</dbReference>
<dbReference type="PROSITE" id="PS00211">
    <property type="entry name" value="ABC_TRANSPORTER_1"/>
    <property type="match status" value="1"/>
</dbReference>
<dbReference type="GO" id="GO:0005524">
    <property type="term" value="F:ATP binding"/>
    <property type="evidence" value="ECO:0007669"/>
    <property type="project" value="UniProtKB-KW"/>
</dbReference>
<comment type="subcellular location">
    <subcellularLocation>
        <location evidence="1">Cell membrane</location>
        <topology evidence="1">Multi-pass membrane protein</topology>
    </subcellularLocation>
</comment>
<feature type="domain" description="ABC transporter" evidence="9">
    <location>
        <begin position="339"/>
        <end position="573"/>
    </location>
</feature>
<name>A0A0S7YHE2_UNCT6</name>
<keyword evidence="4" id="KW-0547">Nucleotide-binding</keyword>
<feature type="transmembrane region" description="Helical" evidence="8">
    <location>
        <begin position="244"/>
        <end position="267"/>
    </location>
</feature>
<keyword evidence="3 8" id="KW-0812">Transmembrane</keyword>
<dbReference type="PROSITE" id="PS50929">
    <property type="entry name" value="ABC_TM1F"/>
    <property type="match status" value="1"/>
</dbReference>
<evidence type="ECO:0000256" key="4">
    <source>
        <dbReference type="ARBA" id="ARBA00022741"/>
    </source>
</evidence>
<dbReference type="Pfam" id="PF00664">
    <property type="entry name" value="ABC_membrane"/>
    <property type="match status" value="1"/>
</dbReference>
<dbReference type="Gene3D" id="3.40.50.300">
    <property type="entry name" value="P-loop containing nucleotide triphosphate hydrolases"/>
    <property type="match status" value="1"/>
</dbReference>
<feature type="domain" description="ABC transmembrane type-1" evidence="10">
    <location>
        <begin position="26"/>
        <end position="308"/>
    </location>
</feature>
<dbReference type="Pfam" id="PF00005">
    <property type="entry name" value="ABC_tran"/>
    <property type="match status" value="1"/>
</dbReference>
<evidence type="ECO:0000256" key="2">
    <source>
        <dbReference type="ARBA" id="ARBA00022448"/>
    </source>
</evidence>
<protein>
    <recommendedName>
        <fullName evidence="13">ABC transporter ATP-binding protein</fullName>
    </recommendedName>
</protein>
<dbReference type="PANTHER" id="PTHR43394:SF1">
    <property type="entry name" value="ATP-BINDING CASSETTE SUB-FAMILY B MEMBER 10, MITOCHONDRIAL"/>
    <property type="match status" value="1"/>
</dbReference>
<dbReference type="PATRIC" id="fig|1703772.3.peg.686"/>
<feature type="transmembrane region" description="Helical" evidence="8">
    <location>
        <begin position="21"/>
        <end position="41"/>
    </location>
</feature>
<dbReference type="InterPro" id="IPR003593">
    <property type="entry name" value="AAA+_ATPase"/>
</dbReference>
<reference evidence="11 12" key="1">
    <citation type="journal article" date="2015" name="Microbiome">
        <title>Genomic resolution of linkages in carbon, nitrogen, and sulfur cycling among widespread estuary sediment bacteria.</title>
        <authorList>
            <person name="Baker B.J."/>
            <person name="Lazar C.S."/>
            <person name="Teske A.P."/>
            <person name="Dick G.J."/>
        </authorList>
    </citation>
    <scope>NUCLEOTIDE SEQUENCE [LARGE SCALE GENOMIC DNA]</scope>
    <source>
        <strain evidence="11">DG_78</strain>
    </source>
</reference>
<evidence type="ECO:0000256" key="6">
    <source>
        <dbReference type="ARBA" id="ARBA00022989"/>
    </source>
</evidence>
<dbReference type="InterPro" id="IPR027417">
    <property type="entry name" value="P-loop_NTPase"/>
</dbReference>